<evidence type="ECO:0000313" key="2">
    <source>
        <dbReference type="EMBL" id="EPQ49784.1"/>
    </source>
</evidence>
<gene>
    <name evidence="2" type="ORF">GLOTRDRAFT_112774</name>
</gene>
<accession>S7RBK8</accession>
<keyword evidence="1" id="KW-1133">Transmembrane helix</keyword>
<dbReference type="Proteomes" id="UP000030669">
    <property type="component" value="Unassembled WGS sequence"/>
</dbReference>
<dbReference type="RefSeq" id="XP_007871760.1">
    <property type="nucleotide sequence ID" value="XM_007873569.1"/>
</dbReference>
<proteinExistence type="predicted"/>
<dbReference type="EMBL" id="KB469629">
    <property type="protein sequence ID" value="EPQ49784.1"/>
    <property type="molecule type" value="Genomic_DNA"/>
</dbReference>
<organism evidence="2 3">
    <name type="scientific">Gloeophyllum trabeum (strain ATCC 11539 / FP-39264 / Madison 617)</name>
    <name type="common">Brown rot fungus</name>
    <dbReference type="NCBI Taxonomy" id="670483"/>
    <lineage>
        <taxon>Eukaryota</taxon>
        <taxon>Fungi</taxon>
        <taxon>Dikarya</taxon>
        <taxon>Basidiomycota</taxon>
        <taxon>Agaricomycotina</taxon>
        <taxon>Agaricomycetes</taxon>
        <taxon>Gloeophyllales</taxon>
        <taxon>Gloeophyllaceae</taxon>
        <taxon>Gloeophyllum</taxon>
    </lineage>
</organism>
<reference evidence="2 3" key="1">
    <citation type="journal article" date="2012" name="Science">
        <title>The Paleozoic origin of enzymatic lignin decomposition reconstructed from 31 fungal genomes.</title>
        <authorList>
            <person name="Floudas D."/>
            <person name="Binder M."/>
            <person name="Riley R."/>
            <person name="Barry K."/>
            <person name="Blanchette R.A."/>
            <person name="Henrissat B."/>
            <person name="Martinez A.T."/>
            <person name="Otillar R."/>
            <person name="Spatafora J.W."/>
            <person name="Yadav J.S."/>
            <person name="Aerts A."/>
            <person name="Benoit I."/>
            <person name="Boyd A."/>
            <person name="Carlson A."/>
            <person name="Copeland A."/>
            <person name="Coutinho P.M."/>
            <person name="de Vries R.P."/>
            <person name="Ferreira P."/>
            <person name="Findley K."/>
            <person name="Foster B."/>
            <person name="Gaskell J."/>
            <person name="Glotzer D."/>
            <person name="Gorecki P."/>
            <person name="Heitman J."/>
            <person name="Hesse C."/>
            <person name="Hori C."/>
            <person name="Igarashi K."/>
            <person name="Jurgens J.A."/>
            <person name="Kallen N."/>
            <person name="Kersten P."/>
            <person name="Kohler A."/>
            <person name="Kuees U."/>
            <person name="Kumar T.K.A."/>
            <person name="Kuo A."/>
            <person name="LaButti K."/>
            <person name="Larrondo L.F."/>
            <person name="Lindquist E."/>
            <person name="Ling A."/>
            <person name="Lombard V."/>
            <person name="Lucas S."/>
            <person name="Lundell T."/>
            <person name="Martin R."/>
            <person name="McLaughlin D.J."/>
            <person name="Morgenstern I."/>
            <person name="Morin E."/>
            <person name="Murat C."/>
            <person name="Nagy L.G."/>
            <person name="Nolan M."/>
            <person name="Ohm R.A."/>
            <person name="Patyshakuliyeva A."/>
            <person name="Rokas A."/>
            <person name="Ruiz-Duenas F.J."/>
            <person name="Sabat G."/>
            <person name="Salamov A."/>
            <person name="Samejima M."/>
            <person name="Schmutz J."/>
            <person name="Slot J.C."/>
            <person name="St John F."/>
            <person name="Stenlid J."/>
            <person name="Sun H."/>
            <person name="Sun S."/>
            <person name="Syed K."/>
            <person name="Tsang A."/>
            <person name="Wiebenga A."/>
            <person name="Young D."/>
            <person name="Pisabarro A."/>
            <person name="Eastwood D.C."/>
            <person name="Martin F."/>
            <person name="Cullen D."/>
            <person name="Grigoriev I.V."/>
            <person name="Hibbett D.S."/>
        </authorList>
    </citation>
    <scope>NUCLEOTIDE SEQUENCE [LARGE SCALE GENOMIC DNA]</scope>
    <source>
        <strain evidence="2 3">ATCC 11539</strain>
    </source>
</reference>
<evidence type="ECO:0000313" key="3">
    <source>
        <dbReference type="Proteomes" id="UP000030669"/>
    </source>
</evidence>
<feature type="transmembrane region" description="Helical" evidence="1">
    <location>
        <begin position="90"/>
        <end position="111"/>
    </location>
</feature>
<dbReference type="KEGG" id="gtr:GLOTRDRAFT_112774"/>
<keyword evidence="1" id="KW-0812">Transmembrane</keyword>
<keyword evidence="1" id="KW-0472">Membrane</keyword>
<name>S7RBK8_GLOTA</name>
<dbReference type="AlphaFoldDB" id="S7RBK8"/>
<sequence>MGWIVLPRAARSRLSGWLLTDPALRTRDARTWGHLDDYAPAGSGASRVSMGPGRSLCNDAALCGRATRLVCQTSAGRDGWRSGEQSLAGAMVRGVLMVGLVVLMCVLRLAAL</sequence>
<protein>
    <submittedName>
        <fullName evidence="2">Uncharacterized protein</fullName>
    </submittedName>
</protein>
<dbReference type="GeneID" id="19299612"/>
<evidence type="ECO:0000256" key="1">
    <source>
        <dbReference type="SAM" id="Phobius"/>
    </source>
</evidence>
<keyword evidence="3" id="KW-1185">Reference proteome</keyword>
<dbReference type="HOGENOM" id="CLU_2146128_0_0_1"/>